<comment type="caution">
    <text evidence="1">The sequence shown here is derived from an EMBL/GenBank/DDBJ whole genome shotgun (WGS) entry which is preliminary data.</text>
</comment>
<dbReference type="AlphaFoldDB" id="A0A133U4S8"/>
<gene>
    <name evidence="1" type="ORF">AKJ61_03365</name>
</gene>
<protein>
    <submittedName>
        <fullName evidence="1">Uncharacterized protein</fullName>
    </submittedName>
</protein>
<feature type="non-terminal residue" evidence="1">
    <location>
        <position position="1"/>
    </location>
</feature>
<name>A0A133U4S8_9EURY</name>
<reference evidence="1 2" key="1">
    <citation type="journal article" date="2016" name="Sci. Rep.">
        <title>Metabolic traits of an uncultured archaeal lineage -MSBL1- from brine pools of the Red Sea.</title>
        <authorList>
            <person name="Mwirichia R."/>
            <person name="Alam I."/>
            <person name="Rashid M."/>
            <person name="Vinu M."/>
            <person name="Ba-Alawi W."/>
            <person name="Anthony Kamau A."/>
            <person name="Kamanda Ngugi D."/>
            <person name="Goker M."/>
            <person name="Klenk H.P."/>
            <person name="Bajic V."/>
            <person name="Stingl U."/>
        </authorList>
    </citation>
    <scope>NUCLEOTIDE SEQUENCE [LARGE SCALE GENOMIC DNA]</scope>
    <source>
        <strain evidence="1">SCGC-AAA259B11</strain>
    </source>
</reference>
<evidence type="ECO:0000313" key="1">
    <source>
        <dbReference type="EMBL" id="KXA89191.1"/>
    </source>
</evidence>
<sequence>WLYVADWLVYGDTSLGPRLMEALAIFRDRMRGLAPSERSGRDMAQKVAGRIAKRYSVPEPEIKVEDFGVAVTGRRGKFQSPNRIAMDRIFLKFVVYSEDEKWKDLLAGTVAREFQRYLSFLGGAKAPTSVRVEEAELEETGWSEEELREAEEELISFLESIERGDSGLESDN</sequence>
<evidence type="ECO:0000313" key="2">
    <source>
        <dbReference type="Proteomes" id="UP000070184"/>
    </source>
</evidence>
<keyword evidence="2" id="KW-1185">Reference proteome</keyword>
<dbReference type="Proteomes" id="UP000070184">
    <property type="component" value="Unassembled WGS sequence"/>
</dbReference>
<dbReference type="EMBL" id="LHXK01000050">
    <property type="protein sequence ID" value="KXA89191.1"/>
    <property type="molecule type" value="Genomic_DNA"/>
</dbReference>
<proteinExistence type="predicted"/>
<accession>A0A133U4S8</accession>
<organism evidence="1 2">
    <name type="scientific">candidate division MSBL1 archaeon SCGC-AAA259B11</name>
    <dbReference type="NCBI Taxonomy" id="1698260"/>
    <lineage>
        <taxon>Archaea</taxon>
        <taxon>Methanobacteriati</taxon>
        <taxon>Methanobacteriota</taxon>
        <taxon>candidate division MSBL1</taxon>
    </lineage>
</organism>